<dbReference type="Gene3D" id="3.60.21.10">
    <property type="match status" value="1"/>
</dbReference>
<dbReference type="CDD" id="cd07381">
    <property type="entry name" value="MPP_CapA"/>
    <property type="match status" value="1"/>
</dbReference>
<dbReference type="InterPro" id="IPR029052">
    <property type="entry name" value="Metallo-depent_PP-like"/>
</dbReference>
<feature type="region of interest" description="Disordered" evidence="2">
    <location>
        <begin position="49"/>
        <end position="71"/>
    </location>
</feature>
<evidence type="ECO:0000256" key="2">
    <source>
        <dbReference type="SAM" id="MobiDB-lite"/>
    </source>
</evidence>
<dbReference type="PANTHER" id="PTHR33393">
    <property type="entry name" value="POLYGLUTAMINE SYNTHESIS ACCESSORY PROTEIN RV0574C-RELATED"/>
    <property type="match status" value="1"/>
</dbReference>
<dbReference type="Pfam" id="PF09587">
    <property type="entry name" value="PGA_cap"/>
    <property type="match status" value="1"/>
</dbReference>
<reference evidence="4 5" key="1">
    <citation type="submission" date="2022-07" db="EMBL/GenBank/DDBJ databases">
        <title>Novel species in genus cellulomonas.</title>
        <authorList>
            <person name="Ye L."/>
        </authorList>
    </citation>
    <scope>NUCLEOTIDE SEQUENCE [LARGE SCALE GENOMIC DNA]</scope>
    <source>
        <strain evidence="5">zg-B89</strain>
    </source>
</reference>
<dbReference type="SUPFAM" id="SSF56300">
    <property type="entry name" value="Metallo-dependent phosphatases"/>
    <property type="match status" value="1"/>
</dbReference>
<evidence type="ECO:0000313" key="5">
    <source>
        <dbReference type="Proteomes" id="UP001316384"/>
    </source>
</evidence>
<dbReference type="PANTHER" id="PTHR33393:SF13">
    <property type="entry name" value="PGA BIOSYNTHESIS PROTEIN CAPA"/>
    <property type="match status" value="1"/>
</dbReference>
<feature type="domain" description="Capsule synthesis protein CapA" evidence="3">
    <location>
        <begin position="78"/>
        <end position="330"/>
    </location>
</feature>
<dbReference type="Proteomes" id="UP001316384">
    <property type="component" value="Chromosome"/>
</dbReference>
<accession>A0ABY5KS41</accession>
<gene>
    <name evidence="4" type="ORF">NP048_07635</name>
</gene>
<keyword evidence="5" id="KW-1185">Reference proteome</keyword>
<organism evidence="4 5">
    <name type="scientific">Cellulomonas xiejunii</name>
    <dbReference type="NCBI Taxonomy" id="2968083"/>
    <lineage>
        <taxon>Bacteria</taxon>
        <taxon>Bacillati</taxon>
        <taxon>Actinomycetota</taxon>
        <taxon>Actinomycetes</taxon>
        <taxon>Micrococcales</taxon>
        <taxon>Cellulomonadaceae</taxon>
        <taxon>Cellulomonas</taxon>
    </lineage>
</organism>
<proteinExistence type="inferred from homology"/>
<comment type="similarity">
    <text evidence="1">Belongs to the CapA family.</text>
</comment>
<evidence type="ECO:0000313" key="4">
    <source>
        <dbReference type="EMBL" id="UUI73294.1"/>
    </source>
</evidence>
<evidence type="ECO:0000256" key="1">
    <source>
        <dbReference type="ARBA" id="ARBA00005662"/>
    </source>
</evidence>
<dbReference type="RefSeq" id="WP_227577602.1">
    <property type="nucleotide sequence ID" value="NZ_CP101987.1"/>
</dbReference>
<dbReference type="EMBL" id="CP101987">
    <property type="protein sequence ID" value="UUI73294.1"/>
    <property type="molecule type" value="Genomic_DNA"/>
</dbReference>
<feature type="compositionally biased region" description="Low complexity" evidence="2">
    <location>
        <begin position="50"/>
        <end position="71"/>
    </location>
</feature>
<evidence type="ECO:0000259" key="3">
    <source>
        <dbReference type="SMART" id="SM00854"/>
    </source>
</evidence>
<dbReference type="SMART" id="SM00854">
    <property type="entry name" value="PGA_cap"/>
    <property type="match status" value="1"/>
</dbReference>
<dbReference type="InterPro" id="IPR019079">
    <property type="entry name" value="Capsule_synth_CapA"/>
</dbReference>
<feature type="region of interest" description="Disordered" evidence="2">
    <location>
        <begin position="413"/>
        <end position="438"/>
    </location>
</feature>
<dbReference type="InterPro" id="IPR052169">
    <property type="entry name" value="CW_Biosynth-Accessory"/>
</dbReference>
<protein>
    <submittedName>
        <fullName evidence="4">CapA family protein</fullName>
    </submittedName>
</protein>
<name>A0ABY5KS41_9CELL</name>
<sequence>MPRHARDLRRPVLPVAVAGALTGLVLVGSVGAAGAFGTVWRRAPLPPAPTVAGASTSAPPTAPTPTVESTPEPDIELSVVAAGDVLPHLPVVRSARDGHGYDFGRLLDPLDPWVEQADLALCHLEVPVAPDGSAPSGFPVFGAPAELVSGLADQGWDGCSTASNHSVDRGWKGVGATLDALDAVGLGHVGTARSATEDAEPQLYRLDRAGRTVTVAHLAATYGTNGMPVDADKPWSVQLLDGDDVVRRATGARASGADVVLVSLHWGSEYRTAPTEAQREVAQQLADSGAVDLVIGHHAHVPQPVERLPGGPGGDGMWVAYGLGNYVSNQDSACCVAETASGLLLTAQVVVPGRSAGDTAAGPARVTGVQWTPITVDRRGGHRVHALVDVPEGTATIPAAEVARRLTLVRAAAGDDAEERSTPARSTGPAPVVLPRTR</sequence>